<keyword evidence="1" id="KW-0326">Glycosidase</keyword>
<dbReference type="Gene3D" id="2.60.40.10">
    <property type="entry name" value="Immunoglobulins"/>
    <property type="match status" value="1"/>
</dbReference>
<keyword evidence="1" id="KW-0378">Hydrolase</keyword>
<accession>A0A2M7T5F2</accession>
<feature type="domain" description="SLH" evidence="5">
    <location>
        <begin position="928"/>
        <end position="987"/>
    </location>
</feature>
<dbReference type="InterPro" id="IPR029062">
    <property type="entry name" value="Class_I_gatase-like"/>
</dbReference>
<dbReference type="SUPFAM" id="SSF52317">
    <property type="entry name" value="Class I glutamine amidotransferase-like"/>
    <property type="match status" value="1"/>
</dbReference>
<sequence>MLLAAFMLVLFTSPGAAFAYGNSGSGVNLTWDTVNGWNYEPLAPVTVTVKDDLGAKGSATTTAGADGSYFVGPQDFSPHSSFDIKSGDRIVITIGAADQTQTTETITPNLTAFTSATKDAVYIKSNPDQSIQLDIDRSNNDGKATIYMQTDTQTVAYGECVYAADYNILPADYFSVSYTENNGNIVSAYPIAPYGMVGLTEDMVWGYYYQSETTATIDVYSGPTKLGSAQATTDSDGYFKTVNFSPKVDIKNGYTITISSGYEVNTFKANLKADVDFNAGTISGETARNSYIIARIWPPGSPNNYTDSTATADQNGYFSTKASPGLNDDIIVASIHPDGNITRVKVIYGTQTQATSQPIIYADQNSQVGALITMEENRPQSLTTTTASNKVTLKILTDGVRFSQSPQATYLGVRFDSLDATLSEDSKTAIWNVSDASTSTAGHIFFTGIYYDVDSGTAEGPVEVEVAGSSGVTTETVTNARIQAEKAVFEISGRVVDEQNKGIEGAKIHLFADGSPMVEIETSPDGKYGTELNAGTYKIVTTKLGYTASQFETDLASDIKDQYFVLKKTDIGLLKPEESGVQAYEQIENILAGLGYPDVSVVTTDDLTSAQELNKNLRCLFIDSSPLTFDATQTSVIKNFVNNGGSLYASDMSYLLVGQAFPGKITFGANRITTTQTIEAAIKDSGFADYLNPTEPATSLAVSFNEFMTPWIAIDSVASGADIFATGNIAAGNGVTLTDKPLAVGFKWGNGRVVYSSYFCSPDRSDEGGDGLLRYLVLNTLGVGGTGDGGNGGSGGSGSGGTGGSGGSGGSGASPGVNGRNDSDDTVKHVAIDGYPKNLIANQGKGYVSLNWSGVSDPGVTGYNIYRANSKPGVGVKLNDSPVTATFFRDERIEFNNIYYYWVTAANLGGDESDPSDIVKITTIAVLGDIAFADVPVNVWYKDYIVKLTAAGVIDGYGDGSFKPQNYVTRAEFCKLILASLGEKPLDSATFSFSDVSSHWAKGYIEKAKQLGIIDGYGDGTFKPDARVTRAEISKMICNAKGMSISNATSGFYDCNSCWADKYILSLKTSGILAGYGDGTFRPQNNVPHFHQSDDMLLCGNPSFELAMEVFMQQRLSLVMPQLSWLSLLLLPVTALSLLILLSPKPPAAMAQTGVATDTPTIVPIVFPLAGKCSFQDTFGAPRDGGKRGHEGTDIMADKMTPILAVVDGTVDWICDGTQTSTANGLPYYQLLLHGDDGNDYFYVHINNDNPGTDDGMGGPEHAYAPGIADGVRVTAGQFIAYVGDSGNAENTASHLHFELHLGGYKNPIDAYQSLVIAQGKSLFKDVEPTNWFFQYVNKLVSDGIIKGYADGRFRPDDLVTRAEFIKMVVVAAKIAPATTFAADFSDVGPECWAWPYVEAAKSAGIIDGDTGGRFRPDMPVNRAEAAKIIMKACALPENVAGTVFSDVARDFWGYMPIMTAMNSGIISGYPDRTFKPLKFTNRAEASKTVYMICK</sequence>
<dbReference type="Pfam" id="PF13620">
    <property type="entry name" value="CarboxypepD_reg"/>
    <property type="match status" value="1"/>
</dbReference>
<dbReference type="Gene3D" id="2.70.70.10">
    <property type="entry name" value="Glucose Permease (Domain IIA)"/>
    <property type="match status" value="1"/>
</dbReference>
<feature type="domain" description="SLH" evidence="5">
    <location>
        <begin position="1445"/>
        <end position="1495"/>
    </location>
</feature>
<proteinExistence type="predicted"/>
<dbReference type="InterPro" id="IPR016047">
    <property type="entry name" value="M23ase_b-sheet_dom"/>
</dbReference>
<dbReference type="PROSITE" id="PS50853">
    <property type="entry name" value="FN3"/>
    <property type="match status" value="1"/>
</dbReference>
<dbReference type="InterPro" id="IPR008969">
    <property type="entry name" value="CarboxyPept-like_regulatory"/>
</dbReference>
<dbReference type="SUPFAM" id="SSF49265">
    <property type="entry name" value="Fibronectin type III"/>
    <property type="match status" value="1"/>
</dbReference>
<protein>
    <submittedName>
        <fullName evidence="6">Uncharacterized protein</fullName>
    </submittedName>
</protein>
<dbReference type="InterPro" id="IPR013783">
    <property type="entry name" value="Ig-like_fold"/>
</dbReference>
<dbReference type="GO" id="GO:0016798">
    <property type="term" value="F:hydrolase activity, acting on glycosyl bonds"/>
    <property type="evidence" value="ECO:0007669"/>
    <property type="project" value="UniProtKB-KW"/>
</dbReference>
<dbReference type="InterPro" id="IPR011055">
    <property type="entry name" value="Dup_hybrid_motif"/>
</dbReference>
<feature type="compositionally biased region" description="Gly residues" evidence="2">
    <location>
        <begin position="787"/>
        <end position="813"/>
    </location>
</feature>
<gene>
    <name evidence="6" type="ORF">COY37_10520</name>
</gene>
<dbReference type="PROSITE" id="PS51272">
    <property type="entry name" value="SLH"/>
    <property type="match status" value="5"/>
</dbReference>
<feature type="domain" description="SLH" evidence="5">
    <location>
        <begin position="1320"/>
        <end position="1383"/>
    </location>
</feature>
<dbReference type="GO" id="GO:0005975">
    <property type="term" value="P:carbohydrate metabolic process"/>
    <property type="evidence" value="ECO:0007669"/>
    <property type="project" value="UniProtKB-ARBA"/>
</dbReference>
<reference evidence="7" key="1">
    <citation type="submission" date="2017-09" db="EMBL/GenBank/DDBJ databases">
        <title>Depth-based differentiation of microbial function through sediment-hosted aquifers and enrichment of novel symbionts in the deep terrestrial subsurface.</title>
        <authorList>
            <person name="Probst A.J."/>
            <person name="Ladd B."/>
            <person name="Jarett J.K."/>
            <person name="Geller-Mcgrath D.E."/>
            <person name="Sieber C.M.K."/>
            <person name="Emerson J.B."/>
            <person name="Anantharaman K."/>
            <person name="Thomas B.C."/>
            <person name="Malmstrom R."/>
            <person name="Stieglmeier M."/>
            <person name="Klingl A."/>
            <person name="Woyke T."/>
            <person name="Ryan C.M."/>
            <person name="Banfield J.F."/>
        </authorList>
    </citation>
    <scope>NUCLEOTIDE SEQUENCE [LARGE SCALE GENOMIC DNA]</scope>
</reference>
<dbReference type="InterPro" id="IPR051465">
    <property type="entry name" value="Cell_Envelope_Struct_Comp"/>
</dbReference>
<evidence type="ECO:0000313" key="6">
    <source>
        <dbReference type="EMBL" id="PIZ35339.1"/>
    </source>
</evidence>
<dbReference type="Proteomes" id="UP000230956">
    <property type="component" value="Unassembled WGS sequence"/>
</dbReference>
<feature type="chain" id="PRO_5014818422" evidence="3">
    <location>
        <begin position="20"/>
        <end position="1495"/>
    </location>
</feature>
<feature type="domain" description="SLH" evidence="5">
    <location>
        <begin position="988"/>
        <end position="1051"/>
    </location>
</feature>
<name>A0A2M7T5F2_9ACTN</name>
<dbReference type="PANTHER" id="PTHR43308">
    <property type="entry name" value="OUTER MEMBRANE PROTEIN ALPHA-RELATED"/>
    <property type="match status" value="1"/>
</dbReference>
<dbReference type="SUPFAM" id="SSF49464">
    <property type="entry name" value="Carboxypeptidase regulatory domain-like"/>
    <property type="match status" value="1"/>
</dbReference>
<evidence type="ECO:0000256" key="2">
    <source>
        <dbReference type="SAM" id="MobiDB-lite"/>
    </source>
</evidence>
<dbReference type="PANTHER" id="PTHR43308:SF5">
    <property type="entry name" value="S-LAYER PROTEIN _ PEPTIDOGLYCAN ENDO-BETA-N-ACETYLGLUCOSAMINIDASE"/>
    <property type="match status" value="1"/>
</dbReference>
<evidence type="ECO:0000313" key="7">
    <source>
        <dbReference type="Proteomes" id="UP000230956"/>
    </source>
</evidence>
<evidence type="ECO:0000259" key="5">
    <source>
        <dbReference type="PROSITE" id="PS51272"/>
    </source>
</evidence>
<dbReference type="SUPFAM" id="SSF51261">
    <property type="entry name" value="Duplicated hybrid motif"/>
    <property type="match status" value="1"/>
</dbReference>
<evidence type="ECO:0000259" key="4">
    <source>
        <dbReference type="PROSITE" id="PS50853"/>
    </source>
</evidence>
<dbReference type="Pfam" id="PF00395">
    <property type="entry name" value="SLH"/>
    <property type="match status" value="6"/>
</dbReference>
<evidence type="ECO:0000256" key="3">
    <source>
        <dbReference type="SAM" id="SignalP"/>
    </source>
</evidence>
<dbReference type="InterPro" id="IPR036116">
    <property type="entry name" value="FN3_sf"/>
</dbReference>
<dbReference type="CDD" id="cd12797">
    <property type="entry name" value="M23_peptidase"/>
    <property type="match status" value="1"/>
</dbReference>
<keyword evidence="3" id="KW-0732">Signal</keyword>
<evidence type="ECO:0000256" key="1">
    <source>
        <dbReference type="ARBA" id="ARBA00023295"/>
    </source>
</evidence>
<feature type="signal peptide" evidence="3">
    <location>
        <begin position="1"/>
        <end position="19"/>
    </location>
</feature>
<dbReference type="InterPro" id="IPR001119">
    <property type="entry name" value="SLH_dom"/>
</dbReference>
<dbReference type="InterPro" id="IPR003961">
    <property type="entry name" value="FN3_dom"/>
</dbReference>
<organism evidence="6 7">
    <name type="scientific">Candidatus Aquicultor secundus</name>
    <dbReference type="NCBI Taxonomy" id="1973895"/>
    <lineage>
        <taxon>Bacteria</taxon>
        <taxon>Bacillati</taxon>
        <taxon>Actinomycetota</taxon>
        <taxon>Candidatus Aquicultoria</taxon>
        <taxon>Candidatus Aquicultorales</taxon>
        <taxon>Candidatus Aquicultoraceae</taxon>
        <taxon>Candidatus Aquicultor</taxon>
    </lineage>
</organism>
<dbReference type="CDD" id="cd00063">
    <property type="entry name" value="FN3"/>
    <property type="match status" value="1"/>
</dbReference>
<feature type="region of interest" description="Disordered" evidence="2">
    <location>
        <begin position="787"/>
        <end position="827"/>
    </location>
</feature>
<comment type="caution">
    <text evidence="6">The sequence shown here is derived from an EMBL/GenBank/DDBJ whole genome shotgun (WGS) entry which is preliminary data.</text>
</comment>
<feature type="domain" description="SLH" evidence="5">
    <location>
        <begin position="1385"/>
        <end position="1444"/>
    </location>
</feature>
<dbReference type="Gene3D" id="2.60.40.1120">
    <property type="entry name" value="Carboxypeptidase-like, regulatory domain"/>
    <property type="match status" value="1"/>
</dbReference>
<feature type="domain" description="Fibronectin type-III" evidence="4">
    <location>
        <begin position="832"/>
        <end position="926"/>
    </location>
</feature>
<dbReference type="Pfam" id="PF01551">
    <property type="entry name" value="Peptidase_M23"/>
    <property type="match status" value="1"/>
</dbReference>
<dbReference type="EMBL" id="PFNG01000245">
    <property type="protein sequence ID" value="PIZ35339.1"/>
    <property type="molecule type" value="Genomic_DNA"/>
</dbReference>